<dbReference type="RefSeq" id="WP_125230793.1">
    <property type="nucleotide sequence ID" value="NZ_RWJI01000001.1"/>
</dbReference>
<dbReference type="Gene3D" id="3.50.50.60">
    <property type="entry name" value="FAD/NAD(P)-binding domain"/>
    <property type="match status" value="1"/>
</dbReference>
<feature type="domain" description="Glucose-methanol-choline oxidoreductase N-terminal" evidence="7">
    <location>
        <begin position="82"/>
        <end position="105"/>
    </location>
</feature>
<dbReference type="SUPFAM" id="SSF54373">
    <property type="entry name" value="FAD-linked reductases, C-terminal domain"/>
    <property type="match status" value="1"/>
</dbReference>
<evidence type="ECO:0000313" key="9">
    <source>
        <dbReference type="EMBL" id="RRQ52778.1"/>
    </source>
</evidence>
<dbReference type="PIRSF" id="PIRSF000137">
    <property type="entry name" value="Alcohol_oxidase"/>
    <property type="match status" value="1"/>
</dbReference>
<evidence type="ECO:0000256" key="6">
    <source>
        <dbReference type="RuleBase" id="RU003968"/>
    </source>
</evidence>
<dbReference type="PANTHER" id="PTHR11552">
    <property type="entry name" value="GLUCOSE-METHANOL-CHOLINE GMC OXIDOREDUCTASE"/>
    <property type="match status" value="1"/>
</dbReference>
<comment type="caution">
    <text evidence="9">The sequence shown here is derived from an EMBL/GenBank/DDBJ whole genome shotgun (WGS) entry which is preliminary data.</text>
</comment>
<organism evidence="9 10">
    <name type="scientific">Sphingorhabdus wooponensis</name>
    <dbReference type="NCBI Taxonomy" id="940136"/>
    <lineage>
        <taxon>Bacteria</taxon>
        <taxon>Pseudomonadati</taxon>
        <taxon>Pseudomonadota</taxon>
        <taxon>Alphaproteobacteria</taxon>
        <taxon>Sphingomonadales</taxon>
        <taxon>Sphingomonadaceae</taxon>
        <taxon>Sphingorhabdus</taxon>
    </lineage>
</organism>
<reference evidence="9 10" key="1">
    <citation type="submission" date="2018-12" db="EMBL/GenBank/DDBJ databases">
        <authorList>
            <person name="Kim S.-J."/>
            <person name="Jung G.-Y."/>
        </authorList>
    </citation>
    <scope>NUCLEOTIDE SEQUENCE [LARGE SCALE GENOMIC DNA]</scope>
    <source>
        <strain evidence="9 10">03SU3-P</strain>
    </source>
</reference>
<dbReference type="PROSITE" id="PS00624">
    <property type="entry name" value="GMC_OXRED_2"/>
    <property type="match status" value="1"/>
</dbReference>
<evidence type="ECO:0000259" key="8">
    <source>
        <dbReference type="PROSITE" id="PS00624"/>
    </source>
</evidence>
<evidence type="ECO:0000256" key="4">
    <source>
        <dbReference type="ARBA" id="ARBA00022827"/>
    </source>
</evidence>
<dbReference type="Gene3D" id="3.30.560.10">
    <property type="entry name" value="Glucose Oxidase, domain 3"/>
    <property type="match status" value="1"/>
</dbReference>
<dbReference type="OrthoDB" id="9785276at2"/>
<dbReference type="InterPro" id="IPR012132">
    <property type="entry name" value="GMC_OxRdtase"/>
</dbReference>
<dbReference type="Pfam" id="PF00732">
    <property type="entry name" value="GMC_oxred_N"/>
    <property type="match status" value="1"/>
</dbReference>
<evidence type="ECO:0000256" key="3">
    <source>
        <dbReference type="ARBA" id="ARBA00022630"/>
    </source>
</evidence>
<feature type="binding site" evidence="5">
    <location>
        <position position="219"/>
    </location>
    <ligand>
        <name>FAD</name>
        <dbReference type="ChEBI" id="CHEBI:57692"/>
    </ligand>
</feature>
<dbReference type="Proteomes" id="UP000268553">
    <property type="component" value="Unassembled WGS sequence"/>
</dbReference>
<dbReference type="AlphaFoldDB" id="A0A426RUY0"/>
<evidence type="ECO:0000256" key="1">
    <source>
        <dbReference type="ARBA" id="ARBA00001974"/>
    </source>
</evidence>
<feature type="domain" description="Glucose-methanol-choline oxidoreductase N-terminal" evidence="8">
    <location>
        <begin position="254"/>
        <end position="268"/>
    </location>
</feature>
<evidence type="ECO:0000256" key="5">
    <source>
        <dbReference type="PIRSR" id="PIRSR000137-2"/>
    </source>
</evidence>
<dbReference type="GO" id="GO:0016614">
    <property type="term" value="F:oxidoreductase activity, acting on CH-OH group of donors"/>
    <property type="evidence" value="ECO:0007669"/>
    <property type="project" value="InterPro"/>
</dbReference>
<comment type="cofactor">
    <cofactor evidence="1 5">
        <name>FAD</name>
        <dbReference type="ChEBI" id="CHEBI:57692"/>
    </cofactor>
</comment>
<keyword evidence="10" id="KW-1185">Reference proteome</keyword>
<dbReference type="InterPro" id="IPR007867">
    <property type="entry name" value="GMC_OxRtase_C"/>
</dbReference>
<dbReference type="GO" id="GO:0050660">
    <property type="term" value="F:flavin adenine dinucleotide binding"/>
    <property type="evidence" value="ECO:0007669"/>
    <property type="project" value="InterPro"/>
</dbReference>
<accession>A0A426RUY0</accession>
<keyword evidence="3 6" id="KW-0285">Flavoprotein</keyword>
<feature type="binding site" evidence="5">
    <location>
        <begin position="92"/>
        <end position="95"/>
    </location>
    <ligand>
        <name>FAD</name>
        <dbReference type="ChEBI" id="CHEBI:57692"/>
    </ligand>
</feature>
<dbReference type="SUPFAM" id="SSF51905">
    <property type="entry name" value="FAD/NAD(P)-binding domain"/>
    <property type="match status" value="1"/>
</dbReference>
<dbReference type="Pfam" id="PF05199">
    <property type="entry name" value="GMC_oxred_C"/>
    <property type="match status" value="1"/>
</dbReference>
<protein>
    <submittedName>
        <fullName evidence="9">Choline dehydrogenase</fullName>
    </submittedName>
</protein>
<dbReference type="InterPro" id="IPR000172">
    <property type="entry name" value="GMC_OxRdtase_N"/>
</dbReference>
<evidence type="ECO:0000259" key="7">
    <source>
        <dbReference type="PROSITE" id="PS00623"/>
    </source>
</evidence>
<dbReference type="PROSITE" id="PS00623">
    <property type="entry name" value="GMC_OXRED_1"/>
    <property type="match status" value="1"/>
</dbReference>
<evidence type="ECO:0000256" key="2">
    <source>
        <dbReference type="ARBA" id="ARBA00010790"/>
    </source>
</evidence>
<evidence type="ECO:0000313" key="10">
    <source>
        <dbReference type="Proteomes" id="UP000268553"/>
    </source>
</evidence>
<dbReference type="InterPro" id="IPR036188">
    <property type="entry name" value="FAD/NAD-bd_sf"/>
</dbReference>
<feature type="binding site" evidence="5">
    <location>
        <position position="84"/>
    </location>
    <ligand>
        <name>FAD</name>
        <dbReference type="ChEBI" id="CHEBI:57692"/>
    </ligand>
</feature>
<proteinExistence type="inferred from homology"/>
<name>A0A426RUY0_9SPHN</name>
<dbReference type="EMBL" id="RWJI01000001">
    <property type="protein sequence ID" value="RRQ52778.1"/>
    <property type="molecule type" value="Genomic_DNA"/>
</dbReference>
<dbReference type="PANTHER" id="PTHR11552:SF147">
    <property type="entry name" value="CHOLINE DEHYDROGENASE, MITOCHONDRIAL"/>
    <property type="match status" value="1"/>
</dbReference>
<gene>
    <name evidence="9" type="ORF">D7D48_08160</name>
</gene>
<sequence>MTEEFDYIIVGAGTAGCVLANRLTEDGKYSVLLLEAGGSDRSIWIQMPIGYGRTFFDKRINWMYDTEPVEALGGRRSYWPRGKVIGGSGSINAMVYVRGQPRDFDDWKALGNQGWGWDDVLPYFKKSEDFDWHSAHHGKGGPQHVTDISPFAHPICRSFIESAQTLGFPASNDFNGGRPEGVGYYQINTRGGWRASTANAFLHPARKRKTLKLQTLAHVSRILFEGQRAVGVAYTRKGARKEAKARREVILSGGAINSPQLLMLSGIGPADHLKNVGITPLLDAKAVGRNLQDHIAVSYFYKVRTATLNDVLHPFLGKLRAGLRYVADRAGPLSLSVNQSGGFVRSDATKEHPNLQLYFSPVSYTKTPLSERKLLNPDPFSAFLLSHNPCRPTSRGHIELNGSNPSGDPSIHPNYLATQTDIDDVLAGNRILRQLASTKPLADIITEELIPGSDVDGDEALLADFRARADTVYHPTSTCMMGTDPATSVVDARLRVHGIAGLRVVDASVFPTITSGNTNAPTVMVAEKGAAMILEDAKLMR</sequence>
<comment type="similarity">
    <text evidence="2 6">Belongs to the GMC oxidoreductase family.</text>
</comment>
<keyword evidence="4 5" id="KW-0274">FAD</keyword>